<feature type="active site" description="Proton donor/acceptor" evidence="7">
    <location>
        <position position="87"/>
    </location>
</feature>
<dbReference type="PANTHER" id="PTHR10889">
    <property type="entry name" value="DEOXYRIBOSE-PHOSPHATE ALDOLASE"/>
    <property type="match status" value="1"/>
</dbReference>
<comment type="similarity">
    <text evidence="1 7">Belongs to the DeoC/FbaB aldolase family. DeoC type 1 subfamily.</text>
</comment>
<accession>A0A933ICN2</accession>
<dbReference type="GO" id="GO:0016052">
    <property type="term" value="P:carbohydrate catabolic process"/>
    <property type="evidence" value="ECO:0007669"/>
    <property type="project" value="TreeGrafter"/>
</dbReference>
<comment type="caution">
    <text evidence="8">The sequence shown here is derived from an EMBL/GenBank/DDBJ whole genome shotgun (WGS) entry which is preliminary data.</text>
</comment>
<dbReference type="GO" id="GO:0005737">
    <property type="term" value="C:cytoplasm"/>
    <property type="evidence" value="ECO:0007669"/>
    <property type="project" value="UniProtKB-SubCell"/>
</dbReference>
<dbReference type="Gene3D" id="3.20.20.70">
    <property type="entry name" value="Aldolase class I"/>
    <property type="match status" value="1"/>
</dbReference>
<dbReference type="InterPro" id="IPR002915">
    <property type="entry name" value="DeoC/FbaB/LacD_aldolase"/>
</dbReference>
<protein>
    <recommendedName>
        <fullName evidence="7">Deoxyribose-phosphate aldolase</fullName>
        <shortName evidence="7">DERA</shortName>
        <ecNumber evidence="7">4.1.2.4</ecNumber>
    </recommendedName>
    <alternativeName>
        <fullName evidence="7">2-deoxy-D-ribose 5-phosphate aldolase</fullName>
    </alternativeName>
    <alternativeName>
        <fullName evidence="7">Phosphodeoxyriboaldolase</fullName>
        <shortName evidence="7">Deoxyriboaldolase</shortName>
    </alternativeName>
</protein>
<evidence type="ECO:0000256" key="2">
    <source>
        <dbReference type="ARBA" id="ARBA00022490"/>
    </source>
</evidence>
<dbReference type="FunFam" id="3.20.20.70:FF:000044">
    <property type="entry name" value="Deoxyribose-phosphate aldolase"/>
    <property type="match status" value="1"/>
</dbReference>
<evidence type="ECO:0000256" key="6">
    <source>
        <dbReference type="ARBA" id="ARBA00056337"/>
    </source>
</evidence>
<keyword evidence="3 7" id="KW-0456">Lyase</keyword>
<dbReference type="NCBIfam" id="TIGR00126">
    <property type="entry name" value="deoC"/>
    <property type="match status" value="1"/>
</dbReference>
<dbReference type="EMBL" id="JACQXR010000164">
    <property type="protein sequence ID" value="MBI4727859.1"/>
    <property type="molecule type" value="Genomic_DNA"/>
</dbReference>
<name>A0A933ICN2_UNCT6</name>
<feature type="active site" description="Proton donor/acceptor" evidence="7">
    <location>
        <position position="178"/>
    </location>
</feature>
<dbReference type="Pfam" id="PF01791">
    <property type="entry name" value="DeoC"/>
    <property type="match status" value="1"/>
</dbReference>
<dbReference type="CDD" id="cd00959">
    <property type="entry name" value="DeoC"/>
    <property type="match status" value="1"/>
</dbReference>
<dbReference type="InterPro" id="IPR011343">
    <property type="entry name" value="DeoC"/>
</dbReference>
<evidence type="ECO:0000313" key="8">
    <source>
        <dbReference type="EMBL" id="MBI4727859.1"/>
    </source>
</evidence>
<comment type="pathway">
    <text evidence="7">Carbohydrate degradation; 2-deoxy-D-ribose 1-phosphate degradation; D-glyceraldehyde 3-phosphate and acetaldehyde from 2-deoxy-alpha-D-ribose 1-phosphate: step 2/2.</text>
</comment>
<gene>
    <name evidence="7 8" type="primary">deoC</name>
    <name evidence="8" type="ORF">HY768_11710</name>
</gene>
<dbReference type="SUPFAM" id="SSF51569">
    <property type="entry name" value="Aldolase"/>
    <property type="match status" value="1"/>
</dbReference>
<evidence type="ECO:0000313" key="9">
    <source>
        <dbReference type="Proteomes" id="UP000736328"/>
    </source>
</evidence>
<comment type="catalytic activity">
    <reaction evidence="5 7">
        <text>2-deoxy-D-ribose 5-phosphate = D-glyceraldehyde 3-phosphate + acetaldehyde</text>
        <dbReference type="Rhea" id="RHEA:12821"/>
        <dbReference type="ChEBI" id="CHEBI:15343"/>
        <dbReference type="ChEBI" id="CHEBI:59776"/>
        <dbReference type="ChEBI" id="CHEBI:62877"/>
        <dbReference type="EC" id="4.1.2.4"/>
    </reaction>
</comment>
<evidence type="ECO:0000256" key="3">
    <source>
        <dbReference type="ARBA" id="ARBA00023239"/>
    </source>
</evidence>
<comment type="subcellular location">
    <subcellularLocation>
        <location evidence="7">Cytoplasm</location>
    </subcellularLocation>
</comment>
<dbReference type="PANTHER" id="PTHR10889:SF1">
    <property type="entry name" value="DEOXYRIBOSE-PHOSPHATE ALDOLASE"/>
    <property type="match status" value="1"/>
</dbReference>
<reference evidence="8" key="1">
    <citation type="submission" date="2020-07" db="EMBL/GenBank/DDBJ databases">
        <title>Huge and variable diversity of episymbiotic CPR bacteria and DPANN archaea in groundwater ecosystems.</title>
        <authorList>
            <person name="He C.Y."/>
            <person name="Keren R."/>
            <person name="Whittaker M."/>
            <person name="Farag I.F."/>
            <person name="Doudna J."/>
            <person name="Cate J.H.D."/>
            <person name="Banfield J.F."/>
        </authorList>
    </citation>
    <scope>NUCLEOTIDE SEQUENCE</scope>
    <source>
        <strain evidence="8">NC_groundwater_1520_Pr4_B-0.1um_53_5</strain>
    </source>
</reference>
<dbReference type="AlphaFoldDB" id="A0A933ICN2"/>
<proteinExistence type="inferred from homology"/>
<keyword evidence="2 7" id="KW-0963">Cytoplasm</keyword>
<sequence length="214" mass="22289">MAGFIDHTILKPEAQSADIKKLCAEARQHGFYSVCINPGWVPLAAQLLKGSNVKVCTVCGFPLGANAPEIKSQEARLAVEQGASEADMVINIGALKSGDHKTVHRDIAAVVKASSGALVKVVIETCLLTEEEKILACLISRSAGAHFVKTSTGFSTGGAAAADIALMRRTVGPQMGIKASGGVRSLEEANKMILAGASRIGTSSGVKIMEQMDK</sequence>
<dbReference type="GO" id="GO:0004139">
    <property type="term" value="F:deoxyribose-phosphate aldolase activity"/>
    <property type="evidence" value="ECO:0007669"/>
    <property type="project" value="UniProtKB-UniRule"/>
</dbReference>
<dbReference type="HAMAP" id="MF_00114">
    <property type="entry name" value="DeoC_type1"/>
    <property type="match status" value="1"/>
</dbReference>
<dbReference type="GO" id="GO:0009264">
    <property type="term" value="P:deoxyribonucleotide catabolic process"/>
    <property type="evidence" value="ECO:0007669"/>
    <property type="project" value="UniProtKB-UniRule"/>
</dbReference>
<feature type="active site" description="Schiff-base intermediate with acetaldehyde" evidence="7">
    <location>
        <position position="149"/>
    </location>
</feature>
<dbReference type="GO" id="GO:0006018">
    <property type="term" value="P:2-deoxyribose 1-phosphate catabolic process"/>
    <property type="evidence" value="ECO:0007669"/>
    <property type="project" value="UniProtKB-UniRule"/>
</dbReference>
<evidence type="ECO:0000256" key="5">
    <source>
        <dbReference type="ARBA" id="ARBA00048791"/>
    </source>
</evidence>
<organism evidence="8 9">
    <name type="scientific">candidate division TA06 bacterium</name>
    <dbReference type="NCBI Taxonomy" id="2250710"/>
    <lineage>
        <taxon>Bacteria</taxon>
        <taxon>Bacteria division TA06</taxon>
    </lineage>
</organism>
<dbReference type="SMART" id="SM01133">
    <property type="entry name" value="DeoC"/>
    <property type="match status" value="1"/>
</dbReference>
<evidence type="ECO:0000256" key="1">
    <source>
        <dbReference type="ARBA" id="ARBA00010936"/>
    </source>
</evidence>
<comment type="function">
    <text evidence="6 7">Catalyzes a reversible aldol reaction between acetaldehyde and D-glyceraldehyde 3-phosphate to generate 2-deoxy-D-ribose 5-phosphate.</text>
</comment>
<keyword evidence="4 7" id="KW-0704">Schiff base</keyword>
<dbReference type="PIRSF" id="PIRSF001357">
    <property type="entry name" value="DeoC"/>
    <property type="match status" value="1"/>
</dbReference>
<evidence type="ECO:0000256" key="7">
    <source>
        <dbReference type="HAMAP-Rule" id="MF_00114"/>
    </source>
</evidence>
<dbReference type="InterPro" id="IPR028581">
    <property type="entry name" value="DeoC_typeI"/>
</dbReference>
<dbReference type="EC" id="4.1.2.4" evidence="7"/>
<dbReference type="InterPro" id="IPR013785">
    <property type="entry name" value="Aldolase_TIM"/>
</dbReference>
<evidence type="ECO:0000256" key="4">
    <source>
        <dbReference type="ARBA" id="ARBA00023270"/>
    </source>
</evidence>
<dbReference type="Proteomes" id="UP000736328">
    <property type="component" value="Unassembled WGS sequence"/>
</dbReference>